<reference evidence="1" key="1">
    <citation type="submission" date="2019-11" db="EMBL/GenBank/DDBJ databases">
        <title>Description of new Acetobacter species.</title>
        <authorList>
            <person name="Cleenwerck I."/>
            <person name="Sombolestani A.S."/>
        </authorList>
    </citation>
    <scope>NUCLEOTIDE SEQUENCE</scope>
    <source>
        <strain evidence="1">LMG 1626</strain>
    </source>
</reference>
<dbReference type="EMBL" id="WOTH01000001">
    <property type="protein sequence ID" value="NHO52440.1"/>
    <property type="molecule type" value="Genomic_DNA"/>
</dbReference>
<accession>A0A967B3Z6</accession>
<gene>
    <name evidence="1" type="ORF">GOB87_00460</name>
</gene>
<keyword evidence="2" id="KW-1185">Reference proteome</keyword>
<dbReference type="PANTHER" id="PTHR35861">
    <property type="match status" value="1"/>
</dbReference>
<dbReference type="Proteomes" id="UP000597459">
    <property type="component" value="Unassembled WGS sequence"/>
</dbReference>
<protein>
    <submittedName>
        <fullName evidence="1">Phage tail protein</fullName>
    </submittedName>
</protein>
<proteinExistence type="predicted"/>
<dbReference type="AlphaFoldDB" id="A0A967B3Z6"/>
<comment type="caution">
    <text evidence="1">The sequence shown here is derived from an EMBL/GenBank/DDBJ whole genome shotgun (WGS) entry which is preliminary data.</text>
</comment>
<dbReference type="PANTHER" id="PTHR35861:SF2">
    <property type="entry name" value="FELS-2 PROPHAGE PROTEIN"/>
    <property type="match status" value="1"/>
</dbReference>
<dbReference type="InterPro" id="IPR052042">
    <property type="entry name" value="Tail_sheath_structural"/>
</dbReference>
<organism evidence="1 2">
    <name type="scientific">Acetobacter estunensis</name>
    <dbReference type="NCBI Taxonomy" id="104097"/>
    <lineage>
        <taxon>Bacteria</taxon>
        <taxon>Pseudomonadati</taxon>
        <taxon>Pseudomonadota</taxon>
        <taxon>Alphaproteobacteria</taxon>
        <taxon>Acetobacterales</taxon>
        <taxon>Acetobacteraceae</taxon>
        <taxon>Acetobacter</taxon>
    </lineage>
</organism>
<name>A0A967B3Z6_9PROT</name>
<dbReference type="RefSeq" id="WP_166312578.1">
    <property type="nucleotide sequence ID" value="NZ_WOTH01000001.1"/>
</dbReference>
<sequence length="521" mass="53435">MGIITQSGTLNTASLVVPDLYVQIQTNGSTSLSGAQTNVIGVVGTASWGPVNTPLVFGTSAERIVAFGLMQTNQFDLATVVSTAILQGASSFVGVRVTDGTDAAASAALLADENGATYPVLLSARYTGTSGNTITAALSAGSALNTWKLTVSMPNSIPETFDNIAVGSAPADFWAALVSAVNNGVSNARGPSNIVVAALGAETSVAPTAIANITLVNGKDGNTGVVAENLVGTDGVTRTGMYVLRGQDCSIGVLSGVTDSSTWSVQVAFGVAEGLYMISGGPAGQAISDALASRTNAGVDSYALKVMFGDWIYWYDSENSLTRLVSPAGFVAGRLASLSPQLPSLNKQLYGIVGSQKSGLTSTGQTLTYSSSELSSLFENGFDVISNPAPGGSYWTVRGGFNFSSNSEIDGDEYTRVNNFIARTISDGMGIYIGEPISPTLFRNIEATLTGFLSDLQSQGVIGTEDGSVAYSVTCSSSNNPQSRVALGFVQADVSVTYLGVNRKFIVNIDGGADVTVASAS</sequence>
<evidence type="ECO:0000313" key="2">
    <source>
        <dbReference type="Proteomes" id="UP000597459"/>
    </source>
</evidence>
<evidence type="ECO:0000313" key="1">
    <source>
        <dbReference type="EMBL" id="NHO52440.1"/>
    </source>
</evidence>